<dbReference type="RefSeq" id="WP_305171919.1">
    <property type="nucleotide sequence ID" value="NZ_JAUUDS010000001.1"/>
</dbReference>
<keyword evidence="2" id="KW-1185">Reference proteome</keyword>
<evidence type="ECO:0000313" key="1">
    <source>
        <dbReference type="EMBL" id="MDP1026363.1"/>
    </source>
</evidence>
<accession>A0ABT9EIA3</accession>
<gene>
    <name evidence="1" type="ORF">Q5H91_03995</name>
</gene>
<comment type="caution">
    <text evidence="1">The sequence shown here is derived from an EMBL/GenBank/DDBJ whole genome shotgun (WGS) entry which is preliminary data.</text>
</comment>
<reference evidence="1 2" key="1">
    <citation type="submission" date="2023-07" db="EMBL/GenBank/DDBJ databases">
        <authorList>
            <person name="Kim M.K."/>
        </authorList>
    </citation>
    <scope>NUCLEOTIDE SEQUENCE [LARGE SCALE GENOMIC DNA]</scope>
    <source>
        <strain evidence="1 2">KR1UV-12</strain>
    </source>
</reference>
<protein>
    <submittedName>
        <fullName evidence="1">Uncharacterized protein</fullName>
    </submittedName>
</protein>
<name>A0ABT9EIA3_9SPHN</name>
<evidence type="ECO:0000313" key="2">
    <source>
        <dbReference type="Proteomes" id="UP001230685"/>
    </source>
</evidence>
<dbReference type="Proteomes" id="UP001230685">
    <property type="component" value="Unassembled WGS sequence"/>
</dbReference>
<organism evidence="1 2">
    <name type="scientific">Sphingomonas aurea</name>
    <dbReference type="NCBI Taxonomy" id="3063994"/>
    <lineage>
        <taxon>Bacteria</taxon>
        <taxon>Pseudomonadati</taxon>
        <taxon>Pseudomonadota</taxon>
        <taxon>Alphaproteobacteria</taxon>
        <taxon>Sphingomonadales</taxon>
        <taxon>Sphingomonadaceae</taxon>
        <taxon>Sphingomonas</taxon>
    </lineage>
</organism>
<dbReference type="EMBL" id="JAUUDS010000001">
    <property type="protein sequence ID" value="MDP1026363.1"/>
    <property type="molecule type" value="Genomic_DNA"/>
</dbReference>
<proteinExistence type="predicted"/>
<sequence length="61" mass="6785">MTARARFTQSDVSRAMKAAREAGYDHVRVGIDVQGNIVVDASNAPMMKARENPLDRLLLNR</sequence>